<feature type="transmembrane region" description="Helical" evidence="3">
    <location>
        <begin position="415"/>
        <end position="436"/>
    </location>
</feature>
<name>A0ABW9KIS7_9BACT</name>
<dbReference type="Proteomes" id="UP001634747">
    <property type="component" value="Unassembled WGS sequence"/>
</dbReference>
<accession>A0ABW9KIS7</accession>
<keyword evidence="3" id="KW-1133">Transmembrane helix</keyword>
<protein>
    <recommendedName>
        <fullName evidence="1">diguanylate cyclase</fullName>
        <ecNumber evidence="1">2.7.7.65</ecNumber>
    </recommendedName>
</protein>
<comment type="catalytic activity">
    <reaction evidence="2">
        <text>2 GTP = 3',3'-c-di-GMP + 2 diphosphate</text>
        <dbReference type="Rhea" id="RHEA:24898"/>
        <dbReference type="ChEBI" id="CHEBI:33019"/>
        <dbReference type="ChEBI" id="CHEBI:37565"/>
        <dbReference type="ChEBI" id="CHEBI:58805"/>
        <dbReference type="EC" id="2.7.7.65"/>
    </reaction>
</comment>
<dbReference type="PROSITE" id="PS50887">
    <property type="entry name" value="GGDEF"/>
    <property type="match status" value="1"/>
</dbReference>
<dbReference type="SUPFAM" id="SSF55073">
    <property type="entry name" value="Nucleotide cyclase"/>
    <property type="match status" value="1"/>
</dbReference>
<keyword evidence="3" id="KW-0812">Transmembrane</keyword>
<feature type="domain" description="GGDEF" evidence="4">
    <location>
        <begin position="476"/>
        <end position="610"/>
    </location>
</feature>
<sequence length="611" mass="67025">MQPRTTAREVHLLNPSEAAEAEPVHLTGVVTVSGGWKNSFFLEDVTGGIAVNRAPGGPELRPGDRVAVDGVTSPGDFAPTVNRASVRVLGHGPLPVPSHMHAADLGWGGQDSEWVEVEGEVRAVERKVLAEHLTVRLLLNMGAGEPTPVRVVAPEPNFAWESFTGATIRMRAVCATIWNKRRQFAGIRFITTSRADFVVTHAAPADPYDVPFRPIAGLAQYSHATRNAGQVEVQGTVTLVEPHRGFFLQDGSGAAFVVDKQEQPALNTTVVVVGFPAVTGGVPTLLASRFQRVGTGTVTPRALRSATEVVARSDDAESTACDGMLLQTAGTLVDFTPGLHDATLFLKSDNLLFRAYLPMQASRTIPWQRGSVLQLRGVCEATGDDTDTEGFLLRLRSQEDVTLLQRAPWWTAMHALWLSGALGATALGMLAWVAFLRRQAHLRKLISIDALTGLYNRRAFLLLAEKQMEIMRRRKSALLLFYFDVDNFKHINDTYGHRAGDAALKDVAALLRQVFRESDTVCRMGGDEFAALVRNVTPESEATLRERLTDLLRIDNQRGQRPFRIALSVGAVYYDHTCANRSIEDVLEHADALMYGNKRQRREAKMMPLAV</sequence>
<dbReference type="CDD" id="cd01949">
    <property type="entry name" value="GGDEF"/>
    <property type="match status" value="1"/>
</dbReference>
<dbReference type="SMART" id="SM00267">
    <property type="entry name" value="GGDEF"/>
    <property type="match status" value="1"/>
</dbReference>
<reference evidence="5 6" key="1">
    <citation type="submission" date="2024-12" db="EMBL/GenBank/DDBJ databases">
        <authorList>
            <person name="Lee Y."/>
        </authorList>
    </citation>
    <scope>NUCLEOTIDE SEQUENCE [LARGE SCALE GENOMIC DNA]</scope>
    <source>
        <strain evidence="5 6">03SUJ4</strain>
    </source>
</reference>
<keyword evidence="6" id="KW-1185">Reference proteome</keyword>
<dbReference type="InterPro" id="IPR043128">
    <property type="entry name" value="Rev_trsase/Diguanyl_cyclase"/>
</dbReference>
<evidence type="ECO:0000313" key="5">
    <source>
        <dbReference type="EMBL" id="MFN2974860.1"/>
    </source>
</evidence>
<dbReference type="NCBIfam" id="TIGR00254">
    <property type="entry name" value="GGDEF"/>
    <property type="match status" value="1"/>
</dbReference>
<evidence type="ECO:0000256" key="3">
    <source>
        <dbReference type="SAM" id="Phobius"/>
    </source>
</evidence>
<evidence type="ECO:0000259" key="4">
    <source>
        <dbReference type="PROSITE" id="PS50887"/>
    </source>
</evidence>
<proteinExistence type="predicted"/>
<keyword evidence="5" id="KW-0548">Nucleotidyltransferase</keyword>
<dbReference type="EMBL" id="JBJYXY010000001">
    <property type="protein sequence ID" value="MFN2974860.1"/>
    <property type="molecule type" value="Genomic_DNA"/>
</dbReference>
<dbReference type="PANTHER" id="PTHR45138:SF9">
    <property type="entry name" value="DIGUANYLATE CYCLASE DGCM-RELATED"/>
    <property type="match status" value="1"/>
</dbReference>
<evidence type="ECO:0000256" key="2">
    <source>
        <dbReference type="ARBA" id="ARBA00034247"/>
    </source>
</evidence>
<evidence type="ECO:0000256" key="1">
    <source>
        <dbReference type="ARBA" id="ARBA00012528"/>
    </source>
</evidence>
<dbReference type="Pfam" id="PF00990">
    <property type="entry name" value="GGDEF"/>
    <property type="match status" value="1"/>
</dbReference>
<dbReference type="InterPro" id="IPR029787">
    <property type="entry name" value="Nucleotide_cyclase"/>
</dbReference>
<keyword evidence="5" id="KW-0808">Transferase</keyword>
<dbReference type="InterPro" id="IPR000160">
    <property type="entry name" value="GGDEF_dom"/>
</dbReference>
<dbReference type="GO" id="GO:0052621">
    <property type="term" value="F:diguanylate cyclase activity"/>
    <property type="evidence" value="ECO:0007669"/>
    <property type="project" value="UniProtKB-EC"/>
</dbReference>
<dbReference type="EC" id="2.7.7.65" evidence="1"/>
<gene>
    <name evidence="5" type="ORF">ACK2TP_03720</name>
</gene>
<dbReference type="Gene3D" id="3.30.70.270">
    <property type="match status" value="1"/>
</dbReference>
<dbReference type="PANTHER" id="PTHR45138">
    <property type="entry name" value="REGULATORY COMPONENTS OF SENSORY TRANSDUCTION SYSTEM"/>
    <property type="match status" value="1"/>
</dbReference>
<comment type="caution">
    <text evidence="5">The sequence shown here is derived from an EMBL/GenBank/DDBJ whole genome shotgun (WGS) entry which is preliminary data.</text>
</comment>
<dbReference type="RefSeq" id="WP_263413591.1">
    <property type="nucleotide sequence ID" value="NZ_BAABBH010000001.1"/>
</dbReference>
<dbReference type="InterPro" id="IPR050469">
    <property type="entry name" value="Diguanylate_Cyclase"/>
</dbReference>
<keyword evidence="3" id="KW-0472">Membrane</keyword>
<evidence type="ECO:0000313" key="6">
    <source>
        <dbReference type="Proteomes" id="UP001634747"/>
    </source>
</evidence>
<organism evidence="5 6">
    <name type="scientific">Terriglobus aquaticus</name>
    <dbReference type="NCBI Taxonomy" id="940139"/>
    <lineage>
        <taxon>Bacteria</taxon>
        <taxon>Pseudomonadati</taxon>
        <taxon>Acidobacteriota</taxon>
        <taxon>Terriglobia</taxon>
        <taxon>Terriglobales</taxon>
        <taxon>Acidobacteriaceae</taxon>
        <taxon>Terriglobus</taxon>
    </lineage>
</organism>